<dbReference type="OrthoDB" id="4848529at2759"/>
<dbReference type="AlphaFoldDB" id="A0A9P9AT59"/>
<evidence type="ECO:0000313" key="2">
    <source>
        <dbReference type="EMBL" id="KAH6895508.1"/>
    </source>
</evidence>
<sequence>MSDNENKNSSAWTDEAKYNFLLRIVAQLKEEGKQINWLKFDMPGRTTKSLQNQWTKINKQISEVLEEGKNGEAGGAASTPARKVATPRKPRAKKVVSKEKVQSDAEDDEGGAAATPKETPRKRRGPAATPKRTPKARKAVEDDDVTTTPVKGEDDVESE</sequence>
<gene>
    <name evidence="2" type="ORF">B0T10DRAFT_218962</name>
</gene>
<dbReference type="Proteomes" id="UP000777438">
    <property type="component" value="Unassembled WGS sequence"/>
</dbReference>
<accession>A0A9P9AT59</accession>
<keyword evidence="3" id="KW-1185">Reference proteome</keyword>
<evidence type="ECO:0000256" key="1">
    <source>
        <dbReference type="SAM" id="MobiDB-lite"/>
    </source>
</evidence>
<comment type="caution">
    <text evidence="2">The sequence shown here is derived from an EMBL/GenBank/DDBJ whole genome shotgun (WGS) entry which is preliminary data.</text>
</comment>
<dbReference type="EMBL" id="JAGPYM010000004">
    <property type="protein sequence ID" value="KAH6895508.1"/>
    <property type="molecule type" value="Genomic_DNA"/>
</dbReference>
<protein>
    <recommendedName>
        <fullName evidence="4">Myb-like domain-containing protein</fullName>
    </recommendedName>
</protein>
<evidence type="ECO:0000313" key="3">
    <source>
        <dbReference type="Proteomes" id="UP000777438"/>
    </source>
</evidence>
<proteinExistence type="predicted"/>
<feature type="compositionally biased region" description="Basic residues" evidence="1">
    <location>
        <begin position="85"/>
        <end position="95"/>
    </location>
</feature>
<name>A0A9P9AT59_9HYPO</name>
<organism evidence="2 3">
    <name type="scientific">Thelonectria olida</name>
    <dbReference type="NCBI Taxonomy" id="1576542"/>
    <lineage>
        <taxon>Eukaryota</taxon>
        <taxon>Fungi</taxon>
        <taxon>Dikarya</taxon>
        <taxon>Ascomycota</taxon>
        <taxon>Pezizomycotina</taxon>
        <taxon>Sordariomycetes</taxon>
        <taxon>Hypocreomycetidae</taxon>
        <taxon>Hypocreales</taxon>
        <taxon>Nectriaceae</taxon>
        <taxon>Thelonectria</taxon>
    </lineage>
</organism>
<reference evidence="2 3" key="1">
    <citation type="journal article" date="2021" name="Nat. Commun.">
        <title>Genetic determinants of endophytism in the Arabidopsis root mycobiome.</title>
        <authorList>
            <person name="Mesny F."/>
            <person name="Miyauchi S."/>
            <person name="Thiergart T."/>
            <person name="Pickel B."/>
            <person name="Atanasova L."/>
            <person name="Karlsson M."/>
            <person name="Huettel B."/>
            <person name="Barry K.W."/>
            <person name="Haridas S."/>
            <person name="Chen C."/>
            <person name="Bauer D."/>
            <person name="Andreopoulos W."/>
            <person name="Pangilinan J."/>
            <person name="LaButti K."/>
            <person name="Riley R."/>
            <person name="Lipzen A."/>
            <person name="Clum A."/>
            <person name="Drula E."/>
            <person name="Henrissat B."/>
            <person name="Kohler A."/>
            <person name="Grigoriev I.V."/>
            <person name="Martin F.M."/>
            <person name="Hacquard S."/>
        </authorList>
    </citation>
    <scope>NUCLEOTIDE SEQUENCE [LARGE SCALE GENOMIC DNA]</scope>
    <source>
        <strain evidence="2 3">MPI-CAGE-CH-0241</strain>
    </source>
</reference>
<evidence type="ECO:0008006" key="4">
    <source>
        <dbReference type="Google" id="ProtNLM"/>
    </source>
</evidence>
<feature type="region of interest" description="Disordered" evidence="1">
    <location>
        <begin position="65"/>
        <end position="159"/>
    </location>
</feature>